<dbReference type="SUPFAM" id="SSF53474">
    <property type="entry name" value="alpha/beta-Hydrolases"/>
    <property type="match status" value="1"/>
</dbReference>
<evidence type="ECO:0000256" key="4">
    <source>
        <dbReference type="SAM" id="SignalP"/>
    </source>
</evidence>
<keyword evidence="2" id="KW-0058">Aromatic hydrocarbons catabolism</keyword>
<sequence>MRAVLWLSAVAAGLGVAGKVYYDQVFLSGCDVADWDACWALDEAACGIVGQPEPMPFAVPQQELDDLQNRLRTRRPLKGLAALHNGSDSSWMMGIDIAHLEKALDFWENDYDWRAVEEELNALNPHMVLVQGLHVHYLHIKPQDTSKPSIPMLMMHGWPGSIYEFHKAAPLLAAKNPRLELIIPSLPGYGFSEGSHKPGLDACAMGVLMHVLMSQALGFEKYFVQGGDWGSIIAHCMLQKVPEGTILGTHVNMALVMFPFWSPIYGTFVSTEASEKERANFFSLPGKLVQTIPYMGMQATKPHTVGFALNDSPVATAAWILDKFESWTDPSSELTMNELITNLMFYYVPGANGSAMRLYHETMYTDRTGHVLKCAILKPVTAPMGLSDFPFEILPPARFMIPSRYRNLKTHHIAQKGGHFAAFEQPETLAQHVHEFLQQRSARLDKRAVVAVVAAVVVLVVVQQGDLAIPDEIMGNTHGLIFCKNALVGKKPEGSSHGIFMRKTKLGWSFPLAIHFLGGTLTATHSYGGELDLLILINDEKACHVLETVGQIGFGSSQGTELPRIRTGIAPRKDKEVDLYREGLQEMPEFVCNSSFAYQLKDGRVYEARARDVTFGFRESSNDKFYHSRNANVGNIMLLHHPSSLHDEDNKGLAELVKNLTPERKALVENTHAILRRLFKENLASENLLASIETGKDKAAAAE</sequence>
<dbReference type="PRINTS" id="PR00412">
    <property type="entry name" value="EPOXHYDRLASE"/>
</dbReference>
<name>A0ABP0RDC3_9DINO</name>
<comment type="similarity">
    <text evidence="1">Belongs to the peptidase S33 family.</text>
</comment>
<evidence type="ECO:0000256" key="1">
    <source>
        <dbReference type="ARBA" id="ARBA00010088"/>
    </source>
</evidence>
<accession>A0ABP0RDC3</accession>
<dbReference type="InterPro" id="IPR029058">
    <property type="entry name" value="AB_hydrolase_fold"/>
</dbReference>
<feature type="non-terminal residue" evidence="6">
    <location>
        <position position="703"/>
    </location>
</feature>
<comment type="caution">
    <text evidence="6">The sequence shown here is derived from an EMBL/GenBank/DDBJ whole genome shotgun (WGS) entry which is preliminary data.</text>
</comment>
<evidence type="ECO:0000259" key="5">
    <source>
        <dbReference type="Pfam" id="PF06441"/>
    </source>
</evidence>
<dbReference type="EMBL" id="CAXAMM010041315">
    <property type="protein sequence ID" value="CAK9098583.1"/>
    <property type="molecule type" value="Genomic_DNA"/>
</dbReference>
<dbReference type="Pfam" id="PF06441">
    <property type="entry name" value="EHN"/>
    <property type="match status" value="1"/>
</dbReference>
<evidence type="ECO:0000256" key="3">
    <source>
        <dbReference type="ARBA" id="ARBA00022801"/>
    </source>
</evidence>
<evidence type="ECO:0000313" key="6">
    <source>
        <dbReference type="EMBL" id="CAK9098583.1"/>
    </source>
</evidence>
<dbReference type="PANTHER" id="PTHR21661">
    <property type="entry name" value="EPOXIDE HYDROLASE 1-RELATED"/>
    <property type="match status" value="1"/>
</dbReference>
<dbReference type="PANTHER" id="PTHR21661:SF35">
    <property type="entry name" value="EPOXIDE HYDROLASE"/>
    <property type="match status" value="1"/>
</dbReference>
<feature type="domain" description="Epoxide hydrolase N-terminal" evidence="5">
    <location>
        <begin position="53"/>
        <end position="165"/>
    </location>
</feature>
<dbReference type="Proteomes" id="UP001642464">
    <property type="component" value="Unassembled WGS sequence"/>
</dbReference>
<proteinExistence type="inferred from homology"/>
<gene>
    <name evidence="6" type="ORF">SCF082_LOCUS46194</name>
</gene>
<feature type="chain" id="PRO_5045785249" evidence="4">
    <location>
        <begin position="18"/>
        <end position="703"/>
    </location>
</feature>
<keyword evidence="4" id="KW-0732">Signal</keyword>
<reference evidence="6 7" key="1">
    <citation type="submission" date="2024-02" db="EMBL/GenBank/DDBJ databases">
        <authorList>
            <person name="Chen Y."/>
            <person name="Shah S."/>
            <person name="Dougan E. K."/>
            <person name="Thang M."/>
            <person name="Chan C."/>
        </authorList>
    </citation>
    <scope>NUCLEOTIDE SEQUENCE [LARGE SCALE GENOMIC DNA]</scope>
</reference>
<evidence type="ECO:0000256" key="2">
    <source>
        <dbReference type="ARBA" id="ARBA00022797"/>
    </source>
</evidence>
<evidence type="ECO:0000313" key="7">
    <source>
        <dbReference type="Proteomes" id="UP001642464"/>
    </source>
</evidence>
<keyword evidence="3 6" id="KW-0378">Hydrolase</keyword>
<dbReference type="GO" id="GO:0016787">
    <property type="term" value="F:hydrolase activity"/>
    <property type="evidence" value="ECO:0007669"/>
    <property type="project" value="UniProtKB-KW"/>
</dbReference>
<dbReference type="InterPro" id="IPR010497">
    <property type="entry name" value="Epoxide_hydro_N"/>
</dbReference>
<dbReference type="InterPro" id="IPR000639">
    <property type="entry name" value="Epox_hydrolase-like"/>
</dbReference>
<feature type="signal peptide" evidence="4">
    <location>
        <begin position="1"/>
        <end position="17"/>
    </location>
</feature>
<protein>
    <submittedName>
        <fullName evidence="6">Epoxide hydrolase 1 (Epoxide hydratase) (Microsomal epoxide hydrolase) (MEH)</fullName>
    </submittedName>
</protein>
<keyword evidence="7" id="KW-1185">Reference proteome</keyword>
<dbReference type="Gene3D" id="3.40.50.1820">
    <property type="entry name" value="alpha/beta hydrolase"/>
    <property type="match status" value="1"/>
</dbReference>
<organism evidence="6 7">
    <name type="scientific">Durusdinium trenchii</name>
    <dbReference type="NCBI Taxonomy" id="1381693"/>
    <lineage>
        <taxon>Eukaryota</taxon>
        <taxon>Sar</taxon>
        <taxon>Alveolata</taxon>
        <taxon>Dinophyceae</taxon>
        <taxon>Suessiales</taxon>
        <taxon>Symbiodiniaceae</taxon>
        <taxon>Durusdinium</taxon>
    </lineage>
</organism>